<comment type="caution">
    <text evidence="7">The sequence shown here is derived from an EMBL/GenBank/DDBJ whole genome shotgun (WGS) entry which is preliminary data.</text>
</comment>
<dbReference type="Gene3D" id="3.40.50.970">
    <property type="match status" value="1"/>
</dbReference>
<keyword evidence="2 4" id="KW-0560">Oxidoreductase</keyword>
<dbReference type="SUPFAM" id="SSF52518">
    <property type="entry name" value="Thiamin diphosphate-binding fold (THDP-binding)"/>
    <property type="match status" value="1"/>
</dbReference>
<dbReference type="Pfam" id="PF00676">
    <property type="entry name" value="E1_dh"/>
    <property type="match status" value="1"/>
</dbReference>
<dbReference type="Proteomes" id="UP001501102">
    <property type="component" value="Unassembled WGS sequence"/>
</dbReference>
<name>A0ABP6J0N1_STRTU</name>
<gene>
    <name evidence="7" type="ORF">GCM10020221_10330</name>
</gene>
<evidence type="ECO:0000256" key="5">
    <source>
        <dbReference type="SAM" id="Coils"/>
    </source>
</evidence>
<evidence type="ECO:0000256" key="4">
    <source>
        <dbReference type="RuleBase" id="RU365014"/>
    </source>
</evidence>
<proteinExistence type="inferred from homology"/>
<evidence type="ECO:0000313" key="7">
    <source>
        <dbReference type="EMBL" id="GAA2916363.1"/>
    </source>
</evidence>
<dbReference type="EC" id="1.2.4.4" evidence="4"/>
<evidence type="ECO:0000256" key="1">
    <source>
        <dbReference type="ARBA" id="ARBA00001964"/>
    </source>
</evidence>
<comment type="similarity">
    <text evidence="4">Belongs to the BCKDHA family.</text>
</comment>
<evidence type="ECO:0000256" key="2">
    <source>
        <dbReference type="ARBA" id="ARBA00023002"/>
    </source>
</evidence>
<comment type="function">
    <text evidence="4">The branched-chain alpha-keto dehydrogenase complex catalyzes the overall conversion of alpha-keto acids to acyl-CoA and CO(2). It contains multiple copies of three enzymatic components: branched-chain alpha-keto acid decarboxylase (E1), lipoamide acyltransferase (E2) and lipoamide dehydrogenase (E3).</text>
</comment>
<keyword evidence="5" id="KW-0175">Coiled coil</keyword>
<comment type="catalytic activity">
    <reaction evidence="4">
        <text>N(6)-[(R)-lipoyl]-L-lysyl-[protein] + 3-methyl-2-oxobutanoate + H(+) = N(6)-[(R)-S(8)-2-methylpropanoyldihydrolipoyl]-L-lysyl-[protein] + CO2</text>
        <dbReference type="Rhea" id="RHEA:13457"/>
        <dbReference type="Rhea" id="RHEA-COMP:10474"/>
        <dbReference type="Rhea" id="RHEA-COMP:10497"/>
        <dbReference type="ChEBI" id="CHEBI:11851"/>
        <dbReference type="ChEBI" id="CHEBI:15378"/>
        <dbReference type="ChEBI" id="CHEBI:16526"/>
        <dbReference type="ChEBI" id="CHEBI:83099"/>
        <dbReference type="ChEBI" id="CHEBI:83142"/>
        <dbReference type="EC" id="1.2.4.4"/>
    </reaction>
</comment>
<keyword evidence="3 4" id="KW-0786">Thiamine pyrophosphate</keyword>
<evidence type="ECO:0000313" key="8">
    <source>
        <dbReference type="Proteomes" id="UP001501102"/>
    </source>
</evidence>
<feature type="coiled-coil region" evidence="5">
    <location>
        <begin position="141"/>
        <end position="202"/>
    </location>
</feature>
<feature type="domain" description="Dehydrogenase E1 component" evidence="6">
    <location>
        <begin position="2"/>
        <end position="168"/>
    </location>
</feature>
<reference evidence="8" key="1">
    <citation type="journal article" date="2019" name="Int. J. Syst. Evol. Microbiol.">
        <title>The Global Catalogue of Microorganisms (GCM) 10K type strain sequencing project: providing services to taxonomists for standard genome sequencing and annotation.</title>
        <authorList>
            <consortium name="The Broad Institute Genomics Platform"/>
            <consortium name="The Broad Institute Genome Sequencing Center for Infectious Disease"/>
            <person name="Wu L."/>
            <person name="Ma J."/>
        </authorList>
    </citation>
    <scope>NUCLEOTIDE SEQUENCE [LARGE SCALE GENOMIC DNA]</scope>
    <source>
        <strain evidence="8">JCM 4087</strain>
    </source>
</reference>
<dbReference type="InterPro" id="IPR001017">
    <property type="entry name" value="DH_E1"/>
</dbReference>
<dbReference type="PANTHER" id="PTHR43380">
    <property type="entry name" value="2-OXOISOVALERATE DEHYDROGENASE SUBUNIT ALPHA, MITOCHONDRIAL"/>
    <property type="match status" value="1"/>
</dbReference>
<sequence>MVGDGGTSEGDFHEALNFAAVWKAPVVFLVQNNGFAISVPLAKQTAAPSLAHKGVGYGIPARLVDGNDAPAVHEVLTEAVRRARAGGGPTLVEALTYRVEAHTNADDATRYRTDAEVTAWRAHDPVELLERELTRRGLLEEKDVAAEREAAERMAADLRERMNEDPALDPMELFDHVYARRTGQLRRQADQLRAELAAAEEGTDR</sequence>
<comment type="cofactor">
    <cofactor evidence="1 4">
        <name>thiamine diphosphate</name>
        <dbReference type="ChEBI" id="CHEBI:58937"/>
    </cofactor>
</comment>
<evidence type="ECO:0000256" key="3">
    <source>
        <dbReference type="ARBA" id="ARBA00023052"/>
    </source>
</evidence>
<dbReference type="InterPro" id="IPR029061">
    <property type="entry name" value="THDP-binding"/>
</dbReference>
<dbReference type="InterPro" id="IPR050771">
    <property type="entry name" value="Alpha-ketoacid_DH_E1_comp"/>
</dbReference>
<organism evidence="7 8">
    <name type="scientific">Streptomyces thioluteus</name>
    <dbReference type="NCBI Taxonomy" id="66431"/>
    <lineage>
        <taxon>Bacteria</taxon>
        <taxon>Bacillati</taxon>
        <taxon>Actinomycetota</taxon>
        <taxon>Actinomycetes</taxon>
        <taxon>Kitasatosporales</taxon>
        <taxon>Streptomycetaceae</taxon>
        <taxon>Streptomyces</taxon>
    </lineage>
</organism>
<evidence type="ECO:0000259" key="6">
    <source>
        <dbReference type="Pfam" id="PF00676"/>
    </source>
</evidence>
<dbReference type="PANTHER" id="PTHR43380:SF1">
    <property type="entry name" value="2-OXOISOVALERATE DEHYDROGENASE SUBUNIT ALPHA, MITOCHONDRIAL"/>
    <property type="match status" value="1"/>
</dbReference>
<accession>A0ABP6J0N1</accession>
<dbReference type="CDD" id="cd02000">
    <property type="entry name" value="TPP_E1_PDC_ADC_BCADC"/>
    <property type="match status" value="1"/>
</dbReference>
<dbReference type="EMBL" id="BAAAXZ010000037">
    <property type="protein sequence ID" value="GAA2916363.1"/>
    <property type="molecule type" value="Genomic_DNA"/>
</dbReference>
<keyword evidence="8" id="KW-1185">Reference proteome</keyword>
<protein>
    <recommendedName>
        <fullName evidence="4">2-oxoisovalerate dehydrogenase subunit alpha</fullName>
        <ecNumber evidence="4">1.2.4.4</ecNumber>
    </recommendedName>
    <alternativeName>
        <fullName evidence="4">Branched-chain alpha-keto acid dehydrogenase E1 component alpha chain</fullName>
    </alternativeName>
</protein>